<dbReference type="NCBIfam" id="TIGR01697">
    <property type="entry name" value="PNPH-PUNA-XAPA"/>
    <property type="match status" value="1"/>
</dbReference>
<dbReference type="InterPro" id="IPR035994">
    <property type="entry name" value="Nucleoside_phosphorylase_sf"/>
</dbReference>
<dbReference type="CDD" id="cd09009">
    <property type="entry name" value="PNP-EcPNPII_like"/>
    <property type="match status" value="1"/>
</dbReference>
<dbReference type="Pfam" id="PF01048">
    <property type="entry name" value="PNP_UDP_1"/>
    <property type="match status" value="1"/>
</dbReference>
<dbReference type="Gene3D" id="3.40.50.1580">
    <property type="entry name" value="Nucleoside phosphorylase domain"/>
    <property type="match status" value="1"/>
</dbReference>
<comment type="caution">
    <text evidence="12">The sequence shown here is derived from an EMBL/GenBank/DDBJ whole genome shotgun (WGS) entry which is preliminary data.</text>
</comment>
<evidence type="ECO:0000256" key="1">
    <source>
        <dbReference type="ARBA" id="ARBA00002678"/>
    </source>
</evidence>
<feature type="binding site" evidence="10">
    <location>
        <position position="113"/>
    </location>
    <ligand>
        <name>phosphate</name>
        <dbReference type="ChEBI" id="CHEBI:43474"/>
    </ligand>
</feature>
<dbReference type="RefSeq" id="WP_016184240.1">
    <property type="nucleotide sequence ID" value="NZ_JXKI01000017.1"/>
</dbReference>
<dbReference type="eggNOG" id="COG0005">
    <property type="taxonomic scope" value="Bacteria"/>
</dbReference>
<dbReference type="InterPro" id="IPR000845">
    <property type="entry name" value="Nucleoside_phosphorylase_d"/>
</dbReference>
<comment type="function">
    <text evidence="1">The purine nucleoside phosphorylases catalyze the phosphorolytic breakdown of the N-glycosidic bond in the beta-(deoxy)ribonucleoside molecules, with the formation of the corresponding free purine bases and pentose-1-phosphate. Cleaves guanosine, inosine, 2'-deoxyguanosine and 2'-deoxyinosine.</text>
</comment>
<evidence type="ECO:0000256" key="6">
    <source>
        <dbReference type="ARBA" id="ARBA00022676"/>
    </source>
</evidence>
<dbReference type="GO" id="GO:0005737">
    <property type="term" value="C:cytoplasm"/>
    <property type="evidence" value="ECO:0007669"/>
    <property type="project" value="TreeGrafter"/>
</dbReference>
<keyword evidence="6 9" id="KW-0328">Glycosyltransferase</keyword>
<dbReference type="PIRSF" id="PIRSF000477">
    <property type="entry name" value="PurNPase"/>
    <property type="match status" value="1"/>
</dbReference>
<keyword evidence="13" id="KW-1185">Reference proteome</keyword>
<evidence type="ECO:0000256" key="5">
    <source>
        <dbReference type="ARBA" id="ARBA00022553"/>
    </source>
</evidence>
<accession>S0KEA7</accession>
<feature type="binding site" evidence="10">
    <location>
        <position position="30"/>
    </location>
    <ligand>
        <name>phosphate</name>
        <dbReference type="ChEBI" id="CHEBI:43474"/>
    </ligand>
</feature>
<dbReference type="STRING" id="1121865.OMW_02143"/>
<evidence type="ECO:0000256" key="8">
    <source>
        <dbReference type="ARBA" id="ARBA00048556"/>
    </source>
</evidence>
<keyword evidence="7 9" id="KW-0808">Transferase</keyword>
<feature type="binding site" evidence="10">
    <location>
        <position position="212"/>
    </location>
    <ligand>
        <name>phosphate</name>
        <dbReference type="ChEBI" id="CHEBI:43474"/>
    </ligand>
</feature>
<name>S0KEA7_9ENTE</name>
<dbReference type="GO" id="GO:0009116">
    <property type="term" value="P:nucleoside metabolic process"/>
    <property type="evidence" value="ECO:0007669"/>
    <property type="project" value="InterPro"/>
</dbReference>
<dbReference type="PATRIC" id="fig|1121865.3.peg.2088"/>
<evidence type="ECO:0000256" key="7">
    <source>
        <dbReference type="ARBA" id="ARBA00022679"/>
    </source>
</evidence>
<dbReference type="AlphaFoldDB" id="S0KEA7"/>
<dbReference type="EC" id="2.4.2.1" evidence="9"/>
<comment type="pathway">
    <text evidence="2 9">Purine metabolism; purine nucleoside salvage.</text>
</comment>
<dbReference type="PANTHER" id="PTHR11904">
    <property type="entry name" value="METHYLTHIOADENOSINE/PURINE NUCLEOSIDE PHOSPHORYLASE"/>
    <property type="match status" value="1"/>
</dbReference>
<evidence type="ECO:0000256" key="9">
    <source>
        <dbReference type="PIRNR" id="PIRNR000477"/>
    </source>
</evidence>
<keyword evidence="5" id="KW-0597">Phosphoprotein</keyword>
<evidence type="ECO:0000256" key="2">
    <source>
        <dbReference type="ARBA" id="ARBA00005058"/>
    </source>
</evidence>
<sequence length="271" mass="29334">MTLQNRLAETTDFIHQKGVDAVEFGLILGSGLGELAEEIEDKIVIPYAEIPHFPVSTVVGHAGQLVYGTLAGKKVLAMQGRFHFYEGHSMQVVTYPVRVMSALKAHSLIVTNACGGVNEAFAPGDLMLITDHINFMGTNPLIGKNEDEIGPRFPDMSQAYHLDYRNVAKQVAEEKGLHLKEGVYMGFTGPTYETPAEIRFARTIGADAVGMSTVPEVIVAVHSGLKVLGISCITNLAAGMQANLNHEEVVETTERVKAEFKALVKETLAAL</sequence>
<feature type="binding site" evidence="10">
    <location>
        <begin position="81"/>
        <end position="83"/>
    </location>
    <ligand>
        <name>phosphate</name>
        <dbReference type="ChEBI" id="CHEBI:43474"/>
    </ligand>
</feature>
<feature type="binding site" evidence="10">
    <location>
        <position position="235"/>
    </location>
    <ligand>
        <name>a purine D-ribonucleoside</name>
        <dbReference type="ChEBI" id="CHEBI:142355"/>
    </ligand>
</feature>
<proteinExistence type="inferred from homology"/>
<gene>
    <name evidence="12" type="ORF">I568_00132</name>
</gene>
<dbReference type="UniPathway" id="UPA00606"/>
<organism evidence="12 13">
    <name type="scientific">Enterococcus columbae DSM 7374 = ATCC 51263</name>
    <dbReference type="NCBI Taxonomy" id="1121865"/>
    <lineage>
        <taxon>Bacteria</taxon>
        <taxon>Bacillati</taxon>
        <taxon>Bacillota</taxon>
        <taxon>Bacilli</taxon>
        <taxon>Lactobacillales</taxon>
        <taxon>Enterococcaceae</taxon>
        <taxon>Enterococcus</taxon>
    </lineage>
</organism>
<evidence type="ECO:0000259" key="11">
    <source>
        <dbReference type="Pfam" id="PF01048"/>
    </source>
</evidence>
<feature type="binding site" evidence="10">
    <location>
        <position position="61"/>
    </location>
    <ligand>
        <name>phosphate</name>
        <dbReference type="ChEBI" id="CHEBI:43474"/>
    </ligand>
</feature>
<evidence type="ECO:0000313" key="12">
    <source>
        <dbReference type="EMBL" id="EOW87846.1"/>
    </source>
</evidence>
<evidence type="ECO:0000256" key="3">
    <source>
        <dbReference type="ARBA" id="ARBA00006751"/>
    </source>
</evidence>
<dbReference type="SUPFAM" id="SSF53167">
    <property type="entry name" value="Purine and uridine phosphorylases"/>
    <property type="match status" value="1"/>
</dbReference>
<feature type="binding site" evidence="10">
    <location>
        <position position="193"/>
    </location>
    <ligand>
        <name>a purine D-ribonucleoside</name>
        <dbReference type="ChEBI" id="CHEBI:142355"/>
    </ligand>
</feature>
<dbReference type="OrthoDB" id="1523230at2"/>
<dbReference type="FunFam" id="3.40.50.1580:FF:000010">
    <property type="entry name" value="Purine nucleoside phosphorylase"/>
    <property type="match status" value="1"/>
</dbReference>
<dbReference type="Proteomes" id="UP000014113">
    <property type="component" value="Unassembled WGS sequence"/>
</dbReference>
<dbReference type="GO" id="GO:0004731">
    <property type="term" value="F:purine-nucleoside phosphorylase activity"/>
    <property type="evidence" value="ECO:0007669"/>
    <property type="project" value="UniProtKB-EC"/>
</dbReference>
<dbReference type="InterPro" id="IPR011268">
    <property type="entry name" value="Purine_phosphorylase"/>
</dbReference>
<comment type="subunit">
    <text evidence="4">Homotrimer.</text>
</comment>
<comment type="catalytic activity">
    <reaction evidence="8">
        <text>a purine 2'-deoxy-D-ribonucleoside + phosphate = a purine nucleobase + 2-deoxy-alpha-D-ribose 1-phosphate</text>
        <dbReference type="Rhea" id="RHEA:36431"/>
        <dbReference type="ChEBI" id="CHEBI:26386"/>
        <dbReference type="ChEBI" id="CHEBI:43474"/>
        <dbReference type="ChEBI" id="CHEBI:57259"/>
        <dbReference type="ChEBI" id="CHEBI:142361"/>
        <dbReference type="EC" id="2.4.2.1"/>
    </reaction>
</comment>
<reference evidence="12 13" key="1">
    <citation type="submission" date="2013-03" db="EMBL/GenBank/DDBJ databases">
        <title>The Genome Sequence of Enterococcus columbae ATCC_51263 (PacBio/Illumina hybrid assembly).</title>
        <authorList>
            <consortium name="The Broad Institute Genomics Platform"/>
            <consortium name="The Broad Institute Genome Sequencing Center for Infectious Disease"/>
            <person name="Earl A."/>
            <person name="Russ C."/>
            <person name="Gilmore M."/>
            <person name="Surin D."/>
            <person name="Walker B."/>
            <person name="Young S."/>
            <person name="Zeng Q."/>
            <person name="Gargeya S."/>
            <person name="Fitzgerald M."/>
            <person name="Haas B."/>
            <person name="Abouelleil A."/>
            <person name="Allen A.W."/>
            <person name="Alvarado L."/>
            <person name="Arachchi H.M."/>
            <person name="Berlin A.M."/>
            <person name="Chapman S.B."/>
            <person name="Gainer-Dewar J."/>
            <person name="Goldberg J."/>
            <person name="Griggs A."/>
            <person name="Gujja S."/>
            <person name="Hansen M."/>
            <person name="Howarth C."/>
            <person name="Imamovic A."/>
            <person name="Ireland A."/>
            <person name="Larimer J."/>
            <person name="McCowan C."/>
            <person name="Murphy C."/>
            <person name="Pearson M."/>
            <person name="Poon T.W."/>
            <person name="Priest M."/>
            <person name="Roberts A."/>
            <person name="Saif S."/>
            <person name="Shea T."/>
            <person name="Sisk P."/>
            <person name="Sykes S."/>
            <person name="Wortman J."/>
            <person name="Nusbaum C."/>
            <person name="Birren B."/>
        </authorList>
    </citation>
    <scope>NUCLEOTIDE SEQUENCE [LARGE SCALE GENOMIC DNA]</scope>
    <source>
        <strain evidence="12 13">ATCC 51263</strain>
    </source>
</reference>
<feature type="domain" description="Nucleoside phosphorylase" evidence="11">
    <location>
        <begin position="24"/>
        <end position="268"/>
    </location>
</feature>
<dbReference type="EMBL" id="ASWJ01000001">
    <property type="protein sequence ID" value="EOW87846.1"/>
    <property type="molecule type" value="Genomic_DNA"/>
</dbReference>
<evidence type="ECO:0000313" key="13">
    <source>
        <dbReference type="Proteomes" id="UP000014113"/>
    </source>
</evidence>
<protein>
    <recommendedName>
        <fullName evidence="9">Purine nucleoside phosphorylase</fullName>
        <ecNumber evidence="9">2.4.2.1</ecNumber>
    </recommendedName>
    <alternativeName>
        <fullName evidence="9">Inosine-guanosine phosphorylase</fullName>
    </alternativeName>
</protein>
<evidence type="ECO:0000256" key="4">
    <source>
        <dbReference type="ARBA" id="ARBA00011233"/>
    </source>
</evidence>
<dbReference type="NCBIfam" id="TIGR01700">
    <property type="entry name" value="PNPH"/>
    <property type="match status" value="1"/>
</dbReference>
<evidence type="ECO:0000256" key="10">
    <source>
        <dbReference type="PIRSR" id="PIRSR000477-2"/>
    </source>
</evidence>
<comment type="similarity">
    <text evidence="3 9">Belongs to the PNP/MTAP phosphorylase family.</text>
</comment>
<dbReference type="InterPro" id="IPR011270">
    <property type="entry name" value="Pur_Nuc_Pase_Ino/Guo-sp"/>
</dbReference>
<dbReference type="NCBIfam" id="NF006054">
    <property type="entry name" value="PRK08202.1"/>
    <property type="match status" value="1"/>
</dbReference>
<dbReference type="PANTHER" id="PTHR11904:SF9">
    <property type="entry name" value="PURINE NUCLEOSIDE PHOSPHORYLASE-RELATED"/>
    <property type="match status" value="1"/>
</dbReference>